<dbReference type="PANTHER" id="PTHR22726:SF1">
    <property type="entry name" value="METALLOENDOPEPTIDASE OMA1, MITOCHONDRIAL"/>
    <property type="match status" value="1"/>
</dbReference>
<dbReference type="Pfam" id="PF01435">
    <property type="entry name" value="Peptidase_M48"/>
    <property type="match status" value="1"/>
</dbReference>
<dbReference type="InterPro" id="IPR051156">
    <property type="entry name" value="Mito/Outer_Membr_Metalloprot"/>
</dbReference>
<evidence type="ECO:0000256" key="4">
    <source>
        <dbReference type="ARBA" id="ARBA00022833"/>
    </source>
</evidence>
<gene>
    <name evidence="9" type="ORF">EDC61_103151</name>
</gene>
<accession>A0A4R3JXB1</accession>
<evidence type="ECO:0000313" key="10">
    <source>
        <dbReference type="Proteomes" id="UP000295135"/>
    </source>
</evidence>
<proteinExistence type="inferred from homology"/>
<feature type="chain" id="PRO_5020661601" evidence="7">
    <location>
        <begin position="20"/>
        <end position="293"/>
    </location>
</feature>
<organism evidence="9 10">
    <name type="scientific">Sulfuritortus calidifontis</name>
    <dbReference type="NCBI Taxonomy" id="1914471"/>
    <lineage>
        <taxon>Bacteria</taxon>
        <taxon>Pseudomonadati</taxon>
        <taxon>Pseudomonadota</taxon>
        <taxon>Betaproteobacteria</taxon>
        <taxon>Nitrosomonadales</taxon>
        <taxon>Thiobacillaceae</taxon>
        <taxon>Sulfuritortus</taxon>
    </lineage>
</organism>
<sequence length="293" mass="31595">MKMRVMFLAGMLLVSPVQAADFGGLLRGVLNGGMQIGPQQETPQDDNGDAVGNLIGALLSGNTSPEQERLIGQRIAGNLLGAAPLVNDAALQRYVNRVGRWVASTSERPDLPWRFGVIESEDINAFAAPGGYVFVTKGLYKRLQNEAELAGVLGHEIGHVIRQHHLKLLQQSQMVAAVGGLLGQRLGNKNQLVQNLIGNGAEIVARSLDKDAEYEADRIGMVLSARAGYDPYALPAVLQEIGHVPAQDSRMALLYKTHPHPEDRLARLGEAAEAAEAGLPEGNLVAMRFYRLK</sequence>
<comment type="caution">
    <text evidence="9">The sequence shown here is derived from an EMBL/GenBank/DDBJ whole genome shotgun (WGS) entry which is preliminary data.</text>
</comment>
<dbReference type="Gene3D" id="3.30.2010.10">
    <property type="entry name" value="Metalloproteases ('zincins'), catalytic domain"/>
    <property type="match status" value="1"/>
</dbReference>
<keyword evidence="4 6" id="KW-0862">Zinc</keyword>
<keyword evidence="1 6" id="KW-0645">Protease</keyword>
<dbReference type="Proteomes" id="UP000295135">
    <property type="component" value="Unassembled WGS sequence"/>
</dbReference>
<name>A0A4R3JXB1_9PROT</name>
<evidence type="ECO:0000256" key="1">
    <source>
        <dbReference type="ARBA" id="ARBA00022670"/>
    </source>
</evidence>
<dbReference type="EMBL" id="SLZY01000003">
    <property type="protein sequence ID" value="TCS73028.1"/>
    <property type="molecule type" value="Genomic_DNA"/>
</dbReference>
<evidence type="ECO:0000256" key="2">
    <source>
        <dbReference type="ARBA" id="ARBA00022723"/>
    </source>
</evidence>
<reference evidence="9 10" key="1">
    <citation type="submission" date="2019-03" db="EMBL/GenBank/DDBJ databases">
        <title>Genomic Encyclopedia of Type Strains, Phase IV (KMG-IV): sequencing the most valuable type-strain genomes for metagenomic binning, comparative biology and taxonomic classification.</title>
        <authorList>
            <person name="Goeker M."/>
        </authorList>
    </citation>
    <scope>NUCLEOTIDE SEQUENCE [LARGE SCALE GENOMIC DNA]</scope>
    <source>
        <strain evidence="9 10">DSM 103923</strain>
    </source>
</reference>
<evidence type="ECO:0000259" key="8">
    <source>
        <dbReference type="Pfam" id="PF01435"/>
    </source>
</evidence>
<feature type="domain" description="Peptidase M48" evidence="8">
    <location>
        <begin position="91"/>
        <end position="270"/>
    </location>
</feature>
<protein>
    <submittedName>
        <fullName evidence="9">Peptidase M48-like protein</fullName>
    </submittedName>
</protein>
<keyword evidence="2" id="KW-0479">Metal-binding</keyword>
<evidence type="ECO:0000256" key="5">
    <source>
        <dbReference type="ARBA" id="ARBA00023049"/>
    </source>
</evidence>
<evidence type="ECO:0000256" key="7">
    <source>
        <dbReference type="SAM" id="SignalP"/>
    </source>
</evidence>
<feature type="signal peptide" evidence="7">
    <location>
        <begin position="1"/>
        <end position="19"/>
    </location>
</feature>
<dbReference type="GO" id="GO:0051603">
    <property type="term" value="P:proteolysis involved in protein catabolic process"/>
    <property type="evidence" value="ECO:0007669"/>
    <property type="project" value="TreeGrafter"/>
</dbReference>
<comment type="cofactor">
    <cofactor evidence="6">
        <name>Zn(2+)</name>
        <dbReference type="ChEBI" id="CHEBI:29105"/>
    </cofactor>
    <text evidence="6">Binds 1 zinc ion per subunit.</text>
</comment>
<dbReference type="GO" id="GO:0046872">
    <property type="term" value="F:metal ion binding"/>
    <property type="evidence" value="ECO:0007669"/>
    <property type="project" value="UniProtKB-KW"/>
</dbReference>
<dbReference type="AlphaFoldDB" id="A0A4R3JXB1"/>
<dbReference type="GO" id="GO:0016020">
    <property type="term" value="C:membrane"/>
    <property type="evidence" value="ECO:0007669"/>
    <property type="project" value="TreeGrafter"/>
</dbReference>
<dbReference type="RefSeq" id="WP_126462205.1">
    <property type="nucleotide sequence ID" value="NZ_AP018721.1"/>
</dbReference>
<dbReference type="GO" id="GO:0004222">
    <property type="term" value="F:metalloendopeptidase activity"/>
    <property type="evidence" value="ECO:0007669"/>
    <property type="project" value="InterPro"/>
</dbReference>
<comment type="similarity">
    <text evidence="6">Belongs to the peptidase M48 family.</text>
</comment>
<dbReference type="InterPro" id="IPR001915">
    <property type="entry name" value="Peptidase_M48"/>
</dbReference>
<evidence type="ECO:0000256" key="3">
    <source>
        <dbReference type="ARBA" id="ARBA00022801"/>
    </source>
</evidence>
<evidence type="ECO:0000313" key="9">
    <source>
        <dbReference type="EMBL" id="TCS73028.1"/>
    </source>
</evidence>
<keyword evidence="10" id="KW-1185">Reference proteome</keyword>
<dbReference type="OrthoDB" id="9810445at2"/>
<keyword evidence="5 6" id="KW-0482">Metalloprotease</keyword>
<evidence type="ECO:0000256" key="6">
    <source>
        <dbReference type="RuleBase" id="RU003983"/>
    </source>
</evidence>
<keyword evidence="7" id="KW-0732">Signal</keyword>
<keyword evidence="3 6" id="KW-0378">Hydrolase</keyword>
<dbReference type="PANTHER" id="PTHR22726">
    <property type="entry name" value="METALLOENDOPEPTIDASE OMA1"/>
    <property type="match status" value="1"/>
</dbReference>